<dbReference type="PANTHER" id="PTHR20930">
    <property type="entry name" value="OVARIAN CARCINOMA ANTIGEN CA125-RELATED"/>
    <property type="match status" value="1"/>
</dbReference>
<evidence type="ECO:0000259" key="2">
    <source>
        <dbReference type="Pfam" id="PF16158"/>
    </source>
</evidence>
<proteinExistence type="predicted"/>
<keyword evidence="4" id="KW-1185">Reference proteome</keyword>
<dbReference type="AlphaFoldDB" id="A0A804HMR5"/>
<dbReference type="InParanoid" id="A0A804HMR5"/>
<dbReference type="CDD" id="cd14947">
    <property type="entry name" value="NBR1_like"/>
    <property type="match status" value="1"/>
</dbReference>
<dbReference type="PANTHER" id="PTHR20930:SF0">
    <property type="entry name" value="PROTEIN ILRUN"/>
    <property type="match status" value="1"/>
</dbReference>
<dbReference type="Pfam" id="PF16158">
    <property type="entry name" value="N_BRCA1_IG"/>
    <property type="match status" value="1"/>
</dbReference>
<organism evidence="3 4">
    <name type="scientific">Musa acuminata subsp. malaccensis</name>
    <name type="common">Wild banana</name>
    <name type="synonym">Musa malaccensis</name>
    <dbReference type="NCBI Taxonomy" id="214687"/>
    <lineage>
        <taxon>Eukaryota</taxon>
        <taxon>Viridiplantae</taxon>
        <taxon>Streptophyta</taxon>
        <taxon>Embryophyta</taxon>
        <taxon>Tracheophyta</taxon>
        <taxon>Spermatophyta</taxon>
        <taxon>Magnoliopsida</taxon>
        <taxon>Liliopsida</taxon>
        <taxon>Zingiberales</taxon>
        <taxon>Musaceae</taxon>
        <taxon>Musa</taxon>
    </lineage>
</organism>
<reference evidence="3" key="1">
    <citation type="submission" date="2021-05" db="UniProtKB">
        <authorList>
            <consortium name="EnsemblPlants"/>
        </authorList>
    </citation>
    <scope>IDENTIFICATION</scope>
    <source>
        <strain evidence="3">subsp. malaccensis</strain>
    </source>
</reference>
<dbReference type="Proteomes" id="UP000012960">
    <property type="component" value="Unplaced"/>
</dbReference>
<keyword evidence="1" id="KW-0812">Transmembrane</keyword>
<protein>
    <recommendedName>
        <fullName evidence="2">Nbr1 FW domain-containing protein</fullName>
    </recommendedName>
</protein>
<keyword evidence="1" id="KW-1133">Transmembrane helix</keyword>
<name>A0A804HMR5_MUSAM</name>
<dbReference type="InterPro" id="IPR013783">
    <property type="entry name" value="Ig-like_fold"/>
</dbReference>
<accession>A0A804HMR5</accession>
<feature type="transmembrane region" description="Helical" evidence="1">
    <location>
        <begin position="6"/>
        <end position="29"/>
    </location>
</feature>
<dbReference type="Gene3D" id="2.60.40.10">
    <property type="entry name" value="Immunoglobulins"/>
    <property type="match status" value="1"/>
</dbReference>
<keyword evidence="1" id="KW-0472">Membrane</keyword>
<evidence type="ECO:0000256" key="1">
    <source>
        <dbReference type="SAM" id="Phobius"/>
    </source>
</evidence>
<dbReference type="EnsemblPlants" id="Ma00_t02900.1">
    <property type="protein sequence ID" value="Ma00_p02900.1"/>
    <property type="gene ID" value="Ma00_g02900"/>
</dbReference>
<evidence type="ECO:0000313" key="3">
    <source>
        <dbReference type="EnsemblPlants" id="Ma00_p02900.1"/>
    </source>
</evidence>
<dbReference type="Gramene" id="Ma00_t02900.1">
    <property type="protein sequence ID" value="Ma00_p02900.1"/>
    <property type="gene ID" value="Ma00_g02900"/>
</dbReference>
<sequence>MCNAIHTFNCLIMLFTTSDLLTSFTWFWCEAIKTKIRKLLYQNITVLDGTLMPPSTRFTKIWRMQNNGTTRWPYRTKLVWAGGDKFANKDYFDVAVDLTSPAVPCLVGIFHIGDWRHLLVKCLDNEFGFILRWISLNQTLLLEVSILI</sequence>
<evidence type="ECO:0000313" key="4">
    <source>
        <dbReference type="Proteomes" id="UP000012960"/>
    </source>
</evidence>
<feature type="domain" description="Nbr1 FW" evidence="2">
    <location>
        <begin position="45"/>
        <end position="91"/>
    </location>
</feature>
<dbReference type="InterPro" id="IPR032350">
    <property type="entry name" value="Nbr1_FW"/>
</dbReference>